<dbReference type="NCBIfam" id="TIGR00878">
    <property type="entry name" value="purM"/>
    <property type="match status" value="1"/>
</dbReference>
<organism evidence="18 19">
    <name type="scientific">Vagococcus salmoninarum</name>
    <dbReference type="NCBI Taxonomy" id="2739"/>
    <lineage>
        <taxon>Bacteria</taxon>
        <taxon>Bacillati</taxon>
        <taxon>Bacillota</taxon>
        <taxon>Bacilli</taxon>
        <taxon>Lactobacillales</taxon>
        <taxon>Enterococcaceae</taxon>
        <taxon>Vagococcus</taxon>
    </lineage>
</organism>
<evidence type="ECO:0000256" key="13">
    <source>
        <dbReference type="ARBA" id="ARBA00033093"/>
    </source>
</evidence>
<dbReference type="PANTHER" id="PTHR10520">
    <property type="entry name" value="TRIFUNCTIONAL PURINE BIOSYNTHETIC PROTEIN ADENOSINE-3-RELATED"/>
    <property type="match status" value="1"/>
</dbReference>
<protein>
    <recommendedName>
        <fullName evidence="5 15">Phosphoribosylformylglycinamidine cyclo-ligase</fullName>
        <ecNumber evidence="4 15">6.3.3.1</ecNumber>
    </recommendedName>
    <alternativeName>
        <fullName evidence="12 15">AIR synthase</fullName>
    </alternativeName>
    <alternativeName>
        <fullName evidence="13 15">AIRS</fullName>
    </alternativeName>
    <alternativeName>
        <fullName evidence="11 15">Phosphoribosyl-aminoimidazole synthetase</fullName>
    </alternativeName>
</protein>
<evidence type="ECO:0000256" key="15">
    <source>
        <dbReference type="HAMAP-Rule" id="MF_00741"/>
    </source>
</evidence>
<dbReference type="SUPFAM" id="SSF56042">
    <property type="entry name" value="PurM C-terminal domain-like"/>
    <property type="match status" value="1"/>
</dbReference>
<evidence type="ECO:0000313" key="19">
    <source>
        <dbReference type="Proteomes" id="UP000287239"/>
    </source>
</evidence>
<dbReference type="InterPro" id="IPR036921">
    <property type="entry name" value="PurM-like_N_sf"/>
</dbReference>
<evidence type="ECO:0000256" key="8">
    <source>
        <dbReference type="ARBA" id="ARBA00022741"/>
    </source>
</evidence>
<keyword evidence="9 15" id="KW-0658">Purine biosynthesis</keyword>
<evidence type="ECO:0000256" key="6">
    <source>
        <dbReference type="ARBA" id="ARBA00022490"/>
    </source>
</evidence>
<comment type="catalytic activity">
    <reaction evidence="14 15">
        <text>2-formamido-N(1)-(5-O-phospho-beta-D-ribosyl)acetamidine + ATP = 5-amino-1-(5-phospho-beta-D-ribosyl)imidazole + ADP + phosphate + H(+)</text>
        <dbReference type="Rhea" id="RHEA:23032"/>
        <dbReference type="ChEBI" id="CHEBI:15378"/>
        <dbReference type="ChEBI" id="CHEBI:30616"/>
        <dbReference type="ChEBI" id="CHEBI:43474"/>
        <dbReference type="ChEBI" id="CHEBI:137981"/>
        <dbReference type="ChEBI" id="CHEBI:147287"/>
        <dbReference type="ChEBI" id="CHEBI:456216"/>
        <dbReference type="EC" id="6.3.3.1"/>
    </reaction>
</comment>
<reference evidence="18 19" key="1">
    <citation type="submission" date="2017-05" db="EMBL/GenBank/DDBJ databases">
        <title>Vagococcus spp. assemblies.</title>
        <authorList>
            <person name="Gulvik C.A."/>
        </authorList>
    </citation>
    <scope>NUCLEOTIDE SEQUENCE [LARGE SCALE GENOMIC DNA]</scope>
    <source>
        <strain evidence="18 19">NCFB 2777</strain>
    </source>
</reference>
<dbReference type="RefSeq" id="WP_126778995.1">
    <property type="nucleotide sequence ID" value="NZ_CAUQJP010000043.1"/>
</dbReference>
<sequence>MNAYGKAGVDVTAGYKSVERMKKHIKRTQRPETLSEVGGFGGLFDLSQQLMTEPVLVSGTDGVGTKLLIAIEQGKHATIGIDCVAMCVNDVIAQGALPLFFLDYIATSKVEPEIIEEIVAGVAEGCVQAGAALIGGETAEMPDMYHESHYDVAGFTVGLVEKNRLIKAENVQAEDVLIGLAASGIHSNGFSLVRKIYFKDQDFSYASLLPELAGKTLGEELLTPTKIYVNSLKPLLQAELINGIAHITGGGFVENVPRMLPTGLGAVIEEGTWPALPIFASLAKHGKIPSHEMYEIFNMGIGMMLAVAPDKVEEVQALLKEQGDVGYVIGKVVSDPEQKVIIKEHSQGTEARLCD</sequence>
<dbReference type="InterPro" id="IPR010918">
    <property type="entry name" value="PurM-like_C_dom"/>
</dbReference>
<dbReference type="AlphaFoldDB" id="A0A429ZSX1"/>
<keyword evidence="6 15" id="KW-0963">Cytoplasm</keyword>
<dbReference type="InterPro" id="IPR004733">
    <property type="entry name" value="PurM_cligase"/>
</dbReference>
<dbReference type="EC" id="6.3.3.1" evidence="4 15"/>
<evidence type="ECO:0000256" key="4">
    <source>
        <dbReference type="ARBA" id="ARBA00013047"/>
    </source>
</evidence>
<dbReference type="HAMAP" id="MF_00741">
    <property type="entry name" value="AIRS"/>
    <property type="match status" value="1"/>
</dbReference>
<dbReference type="Pfam" id="PF02769">
    <property type="entry name" value="AIRS_C"/>
    <property type="match status" value="1"/>
</dbReference>
<dbReference type="InterPro" id="IPR036676">
    <property type="entry name" value="PurM-like_C_sf"/>
</dbReference>
<dbReference type="Gene3D" id="3.30.1330.10">
    <property type="entry name" value="PurM-like, N-terminal domain"/>
    <property type="match status" value="1"/>
</dbReference>
<accession>A0A429ZSX1</accession>
<dbReference type="EMBL" id="NGJU01000006">
    <property type="protein sequence ID" value="RST96719.1"/>
    <property type="molecule type" value="Genomic_DNA"/>
</dbReference>
<dbReference type="GO" id="GO:0006189">
    <property type="term" value="P:'de novo' IMP biosynthetic process"/>
    <property type="evidence" value="ECO:0007669"/>
    <property type="project" value="UniProtKB-UniRule"/>
</dbReference>
<dbReference type="OrthoDB" id="9802507at2"/>
<dbReference type="Pfam" id="PF00586">
    <property type="entry name" value="AIRS"/>
    <property type="match status" value="1"/>
</dbReference>
<comment type="caution">
    <text evidence="18">The sequence shown here is derived from an EMBL/GenBank/DDBJ whole genome shotgun (WGS) entry which is preliminary data.</text>
</comment>
<evidence type="ECO:0000256" key="11">
    <source>
        <dbReference type="ARBA" id="ARBA00031908"/>
    </source>
</evidence>
<dbReference type="Proteomes" id="UP000287239">
    <property type="component" value="Unassembled WGS sequence"/>
</dbReference>
<keyword evidence="8 15" id="KW-0547">Nucleotide-binding</keyword>
<comment type="pathway">
    <text evidence="2 15">Purine metabolism; IMP biosynthesis via de novo pathway; 5-amino-1-(5-phospho-D-ribosyl)imidazole from N(2)-formyl-N(1)-(5-phospho-D-ribosyl)glycinamide: step 2/2.</text>
</comment>
<dbReference type="UniPathway" id="UPA00074">
    <property type="reaction ID" value="UER00129"/>
</dbReference>
<feature type="domain" description="PurM-like N-terminal" evidence="16">
    <location>
        <begin position="54"/>
        <end position="160"/>
    </location>
</feature>
<evidence type="ECO:0000256" key="5">
    <source>
        <dbReference type="ARBA" id="ARBA00020367"/>
    </source>
</evidence>
<dbReference type="GO" id="GO:0005829">
    <property type="term" value="C:cytosol"/>
    <property type="evidence" value="ECO:0007669"/>
    <property type="project" value="TreeGrafter"/>
</dbReference>
<dbReference type="GO" id="GO:0046084">
    <property type="term" value="P:adenine biosynthetic process"/>
    <property type="evidence" value="ECO:0007669"/>
    <property type="project" value="TreeGrafter"/>
</dbReference>
<dbReference type="FunFam" id="3.30.1330.10:FF:000001">
    <property type="entry name" value="Phosphoribosylformylglycinamidine cyclo-ligase"/>
    <property type="match status" value="1"/>
</dbReference>
<keyword evidence="19" id="KW-1185">Reference proteome</keyword>
<gene>
    <name evidence="15" type="primary">purM</name>
    <name evidence="18" type="ORF">CBF35_05665</name>
</gene>
<evidence type="ECO:0000313" key="18">
    <source>
        <dbReference type="EMBL" id="RST96719.1"/>
    </source>
</evidence>
<comment type="subcellular location">
    <subcellularLocation>
        <location evidence="1 15">Cytoplasm</location>
    </subcellularLocation>
</comment>
<comment type="similarity">
    <text evidence="3 15">Belongs to the AIR synthase family.</text>
</comment>
<evidence type="ECO:0000256" key="10">
    <source>
        <dbReference type="ARBA" id="ARBA00022840"/>
    </source>
</evidence>
<keyword evidence="10 15" id="KW-0067">ATP-binding</keyword>
<evidence type="ECO:0000256" key="1">
    <source>
        <dbReference type="ARBA" id="ARBA00004496"/>
    </source>
</evidence>
<dbReference type="GO" id="GO:0004637">
    <property type="term" value="F:phosphoribosylamine-glycine ligase activity"/>
    <property type="evidence" value="ECO:0007669"/>
    <property type="project" value="TreeGrafter"/>
</dbReference>
<evidence type="ECO:0000256" key="14">
    <source>
        <dbReference type="ARBA" id="ARBA00049057"/>
    </source>
</evidence>
<dbReference type="Gene3D" id="3.90.650.10">
    <property type="entry name" value="PurM-like C-terminal domain"/>
    <property type="match status" value="1"/>
</dbReference>
<keyword evidence="7 15" id="KW-0436">Ligase</keyword>
<dbReference type="GO" id="GO:0004641">
    <property type="term" value="F:phosphoribosylformylglycinamidine cyclo-ligase activity"/>
    <property type="evidence" value="ECO:0007669"/>
    <property type="project" value="UniProtKB-UniRule"/>
</dbReference>
<evidence type="ECO:0000256" key="9">
    <source>
        <dbReference type="ARBA" id="ARBA00022755"/>
    </source>
</evidence>
<evidence type="ECO:0000256" key="3">
    <source>
        <dbReference type="ARBA" id="ARBA00010280"/>
    </source>
</evidence>
<evidence type="ECO:0000256" key="12">
    <source>
        <dbReference type="ARBA" id="ARBA00032931"/>
    </source>
</evidence>
<name>A0A429ZSX1_9ENTE</name>
<evidence type="ECO:0000259" key="17">
    <source>
        <dbReference type="Pfam" id="PF02769"/>
    </source>
</evidence>
<dbReference type="GeneID" id="98567851"/>
<feature type="domain" description="PurM-like C-terminal" evidence="17">
    <location>
        <begin position="173"/>
        <end position="343"/>
    </location>
</feature>
<dbReference type="PANTHER" id="PTHR10520:SF12">
    <property type="entry name" value="TRIFUNCTIONAL PURINE BIOSYNTHETIC PROTEIN ADENOSINE-3"/>
    <property type="match status" value="1"/>
</dbReference>
<evidence type="ECO:0000256" key="2">
    <source>
        <dbReference type="ARBA" id="ARBA00004686"/>
    </source>
</evidence>
<dbReference type="FunFam" id="3.90.650.10:FF:000011">
    <property type="entry name" value="Phosphoribosylformylglycinamidine cyclo-ligase"/>
    <property type="match status" value="1"/>
</dbReference>
<proteinExistence type="inferred from homology"/>
<dbReference type="GO" id="GO:0005524">
    <property type="term" value="F:ATP binding"/>
    <property type="evidence" value="ECO:0007669"/>
    <property type="project" value="UniProtKB-KW"/>
</dbReference>
<dbReference type="CDD" id="cd02196">
    <property type="entry name" value="PurM"/>
    <property type="match status" value="1"/>
</dbReference>
<dbReference type="SUPFAM" id="SSF55326">
    <property type="entry name" value="PurM N-terminal domain-like"/>
    <property type="match status" value="1"/>
</dbReference>
<evidence type="ECO:0000256" key="7">
    <source>
        <dbReference type="ARBA" id="ARBA00022598"/>
    </source>
</evidence>
<evidence type="ECO:0000259" key="16">
    <source>
        <dbReference type="Pfam" id="PF00586"/>
    </source>
</evidence>
<dbReference type="InterPro" id="IPR016188">
    <property type="entry name" value="PurM-like_N"/>
</dbReference>